<evidence type="ECO:0000256" key="3">
    <source>
        <dbReference type="ARBA" id="ARBA00022490"/>
    </source>
</evidence>
<sequence>MSWQAYVDTNLVGSGKVTKAAILGQQGGVWATSAGYNITDVEQKAILAALSNPDSALASGLKLAGVKFLTVKADDRSIIGKQGPKGYTIVGTKQAVLVAEYDAPTQAQESTLIVEGLADYLIGLSY</sequence>
<keyword evidence="9" id="KW-1185">Reference proteome</keyword>
<dbReference type="FunFam" id="3.30.450.30:FF:000001">
    <property type="entry name" value="Profilin"/>
    <property type="match status" value="1"/>
</dbReference>
<evidence type="ECO:0000256" key="1">
    <source>
        <dbReference type="ARBA" id="ARBA00004245"/>
    </source>
</evidence>
<dbReference type="AlphaFoldDB" id="A0AAD7FI68"/>
<dbReference type="PROSITE" id="PS00414">
    <property type="entry name" value="PROFILIN"/>
    <property type="match status" value="1"/>
</dbReference>
<protein>
    <recommendedName>
        <fullName evidence="7">Profilin</fullName>
    </recommendedName>
</protein>
<evidence type="ECO:0000256" key="2">
    <source>
        <dbReference type="ARBA" id="ARBA00010058"/>
    </source>
</evidence>
<organism evidence="8 9">
    <name type="scientific">Roridomyces roridus</name>
    <dbReference type="NCBI Taxonomy" id="1738132"/>
    <lineage>
        <taxon>Eukaryota</taxon>
        <taxon>Fungi</taxon>
        <taxon>Dikarya</taxon>
        <taxon>Basidiomycota</taxon>
        <taxon>Agaricomycotina</taxon>
        <taxon>Agaricomycetes</taxon>
        <taxon>Agaricomycetidae</taxon>
        <taxon>Agaricales</taxon>
        <taxon>Marasmiineae</taxon>
        <taxon>Mycenaceae</taxon>
        <taxon>Roridomyces</taxon>
    </lineage>
</organism>
<dbReference type="Proteomes" id="UP001221142">
    <property type="component" value="Unassembled WGS sequence"/>
</dbReference>
<dbReference type="SMART" id="SM00392">
    <property type="entry name" value="PROF"/>
    <property type="match status" value="1"/>
</dbReference>
<comment type="function">
    <text evidence="6">Binds to actin and affects the structure of the cytoskeleton. At high concentrations, profilin prevents the polymerization of actin, whereas it enhances it at low concentrations.</text>
</comment>
<dbReference type="CDD" id="cd00148">
    <property type="entry name" value="PROF"/>
    <property type="match status" value="1"/>
</dbReference>
<keyword evidence="4 7" id="KW-0009">Actin-binding</keyword>
<evidence type="ECO:0000256" key="6">
    <source>
        <dbReference type="RuleBase" id="RU003908"/>
    </source>
</evidence>
<evidence type="ECO:0000256" key="4">
    <source>
        <dbReference type="ARBA" id="ARBA00023203"/>
    </source>
</evidence>
<dbReference type="InterPro" id="IPR036140">
    <property type="entry name" value="PFN_sf"/>
</dbReference>
<keyword evidence="5 6" id="KW-0206">Cytoskeleton</keyword>
<proteinExistence type="inferred from homology"/>
<evidence type="ECO:0000313" key="8">
    <source>
        <dbReference type="EMBL" id="KAJ7621359.1"/>
    </source>
</evidence>
<dbReference type="PANTHER" id="PTHR11604:SF0">
    <property type="entry name" value="PROFILIN"/>
    <property type="match status" value="1"/>
</dbReference>
<comment type="subunit">
    <text evidence="6">Occurs in many kinds of cells as a complex with monomeric actin in a 1:1 ratio.</text>
</comment>
<dbReference type="PRINTS" id="PR00392">
    <property type="entry name" value="PROFILIN"/>
</dbReference>
<dbReference type="PRINTS" id="PR01640">
    <property type="entry name" value="PROFILINPLNT"/>
</dbReference>
<evidence type="ECO:0000256" key="7">
    <source>
        <dbReference type="RuleBase" id="RU003909"/>
    </source>
</evidence>
<reference evidence="8" key="1">
    <citation type="submission" date="2023-03" db="EMBL/GenBank/DDBJ databases">
        <title>Massive genome expansion in bonnet fungi (Mycena s.s.) driven by repeated elements and novel gene families across ecological guilds.</title>
        <authorList>
            <consortium name="Lawrence Berkeley National Laboratory"/>
            <person name="Harder C.B."/>
            <person name="Miyauchi S."/>
            <person name="Viragh M."/>
            <person name="Kuo A."/>
            <person name="Thoen E."/>
            <person name="Andreopoulos B."/>
            <person name="Lu D."/>
            <person name="Skrede I."/>
            <person name="Drula E."/>
            <person name="Henrissat B."/>
            <person name="Morin E."/>
            <person name="Kohler A."/>
            <person name="Barry K."/>
            <person name="LaButti K."/>
            <person name="Morin E."/>
            <person name="Salamov A."/>
            <person name="Lipzen A."/>
            <person name="Mereny Z."/>
            <person name="Hegedus B."/>
            <person name="Baldrian P."/>
            <person name="Stursova M."/>
            <person name="Weitz H."/>
            <person name="Taylor A."/>
            <person name="Grigoriev I.V."/>
            <person name="Nagy L.G."/>
            <person name="Martin F."/>
            <person name="Kauserud H."/>
        </authorList>
    </citation>
    <scope>NUCLEOTIDE SEQUENCE</scope>
    <source>
        <strain evidence="8">9284</strain>
    </source>
</reference>
<dbReference type="Gene3D" id="3.30.450.30">
    <property type="entry name" value="Dynein light chain 2a, cytoplasmic"/>
    <property type="match status" value="1"/>
</dbReference>
<comment type="caution">
    <text evidence="8">The sequence shown here is derived from an EMBL/GenBank/DDBJ whole genome shotgun (WGS) entry which is preliminary data.</text>
</comment>
<dbReference type="EMBL" id="JARKIF010000016">
    <property type="protein sequence ID" value="KAJ7621359.1"/>
    <property type="molecule type" value="Genomic_DNA"/>
</dbReference>
<dbReference type="PANTHER" id="PTHR11604">
    <property type="entry name" value="PROFILIN"/>
    <property type="match status" value="1"/>
</dbReference>
<dbReference type="GO" id="GO:0005938">
    <property type="term" value="C:cell cortex"/>
    <property type="evidence" value="ECO:0007669"/>
    <property type="project" value="TreeGrafter"/>
</dbReference>
<name>A0AAD7FI68_9AGAR</name>
<dbReference type="Pfam" id="PF00235">
    <property type="entry name" value="Profilin"/>
    <property type="match status" value="1"/>
</dbReference>
<dbReference type="GO" id="GO:0005856">
    <property type="term" value="C:cytoskeleton"/>
    <property type="evidence" value="ECO:0007669"/>
    <property type="project" value="UniProtKB-SubCell"/>
</dbReference>
<dbReference type="GO" id="GO:0003785">
    <property type="term" value="F:actin monomer binding"/>
    <property type="evidence" value="ECO:0007669"/>
    <property type="project" value="TreeGrafter"/>
</dbReference>
<gene>
    <name evidence="8" type="ORF">FB45DRAFT_929022</name>
</gene>
<dbReference type="InterPro" id="IPR005455">
    <property type="entry name" value="PFN_euk"/>
</dbReference>
<dbReference type="InterPro" id="IPR048278">
    <property type="entry name" value="PFN"/>
</dbReference>
<dbReference type="SUPFAM" id="SSF55770">
    <property type="entry name" value="Profilin (actin-binding protein)"/>
    <property type="match status" value="1"/>
</dbReference>
<comment type="similarity">
    <text evidence="2 7">Belongs to the profilin family.</text>
</comment>
<comment type="subcellular location">
    <subcellularLocation>
        <location evidence="1">Cytoplasm</location>
        <location evidence="1">Cytoskeleton</location>
    </subcellularLocation>
</comment>
<dbReference type="InterPro" id="IPR027310">
    <property type="entry name" value="Profilin_CS"/>
</dbReference>
<evidence type="ECO:0000256" key="5">
    <source>
        <dbReference type="ARBA" id="ARBA00023212"/>
    </source>
</evidence>
<evidence type="ECO:0000313" key="9">
    <source>
        <dbReference type="Proteomes" id="UP001221142"/>
    </source>
</evidence>
<keyword evidence="3" id="KW-0963">Cytoplasm</keyword>
<accession>A0AAD7FI68</accession>